<evidence type="ECO:0000256" key="2">
    <source>
        <dbReference type="ARBA" id="ARBA00009977"/>
    </source>
</evidence>
<gene>
    <name evidence="9" type="ORF">RND81_10G114600</name>
</gene>
<evidence type="ECO:0000256" key="5">
    <source>
        <dbReference type="ARBA" id="ARBA00022970"/>
    </source>
</evidence>
<evidence type="ECO:0000256" key="4">
    <source>
        <dbReference type="ARBA" id="ARBA00022692"/>
    </source>
</evidence>
<organism evidence="9 10">
    <name type="scientific">Saponaria officinalis</name>
    <name type="common">Common soapwort</name>
    <name type="synonym">Lychnis saponaria</name>
    <dbReference type="NCBI Taxonomy" id="3572"/>
    <lineage>
        <taxon>Eukaryota</taxon>
        <taxon>Viridiplantae</taxon>
        <taxon>Streptophyta</taxon>
        <taxon>Embryophyta</taxon>
        <taxon>Tracheophyta</taxon>
        <taxon>Spermatophyta</taxon>
        <taxon>Magnoliopsida</taxon>
        <taxon>eudicotyledons</taxon>
        <taxon>Gunneridae</taxon>
        <taxon>Pentapetalae</taxon>
        <taxon>Caryophyllales</taxon>
        <taxon>Caryophyllaceae</taxon>
        <taxon>Caryophylleae</taxon>
        <taxon>Saponaria</taxon>
    </lineage>
</organism>
<keyword evidence="3" id="KW-0813">Transport</keyword>
<keyword evidence="10" id="KW-1185">Reference proteome</keyword>
<dbReference type="PANTHER" id="PTHR33228:SF77">
    <property type="entry name" value="PROTEIN GLUTAMINE DUMPER 2"/>
    <property type="match status" value="1"/>
</dbReference>
<name>A0AAW1I3C2_SAPOF</name>
<evidence type="ECO:0000256" key="8">
    <source>
        <dbReference type="SAM" id="Phobius"/>
    </source>
</evidence>
<comment type="caution">
    <text evidence="9">The sequence shown here is derived from an EMBL/GenBank/DDBJ whole genome shotgun (WGS) entry which is preliminary data.</text>
</comment>
<evidence type="ECO:0000256" key="3">
    <source>
        <dbReference type="ARBA" id="ARBA00022448"/>
    </source>
</evidence>
<dbReference type="PANTHER" id="PTHR33228">
    <property type="entry name" value="PROTEIN GLUTAMINE DUMPER 4-RELATED"/>
    <property type="match status" value="1"/>
</dbReference>
<keyword evidence="6 8" id="KW-1133">Transmembrane helix</keyword>
<evidence type="ECO:0000256" key="6">
    <source>
        <dbReference type="ARBA" id="ARBA00022989"/>
    </source>
</evidence>
<dbReference type="AlphaFoldDB" id="A0AAW1I3C2"/>
<evidence type="ECO:0000256" key="7">
    <source>
        <dbReference type="ARBA" id="ARBA00023136"/>
    </source>
</evidence>
<keyword evidence="4 8" id="KW-0812">Transmembrane</keyword>
<dbReference type="InterPro" id="IPR040359">
    <property type="entry name" value="GDU"/>
</dbReference>
<dbReference type="EMBL" id="JBDFQZ010000010">
    <property type="protein sequence ID" value="KAK9683048.1"/>
    <property type="molecule type" value="Genomic_DNA"/>
</dbReference>
<proteinExistence type="inferred from homology"/>
<feature type="transmembrane region" description="Helical" evidence="8">
    <location>
        <begin position="12"/>
        <end position="33"/>
    </location>
</feature>
<dbReference type="GO" id="GO:0016020">
    <property type="term" value="C:membrane"/>
    <property type="evidence" value="ECO:0007669"/>
    <property type="project" value="UniProtKB-SubCell"/>
</dbReference>
<dbReference type="GO" id="GO:0080143">
    <property type="term" value="P:regulation of amino acid export"/>
    <property type="evidence" value="ECO:0007669"/>
    <property type="project" value="InterPro"/>
</dbReference>
<accession>A0AAW1I3C2</accession>
<protein>
    <submittedName>
        <fullName evidence="9">Uncharacterized protein</fullName>
    </submittedName>
</protein>
<comment type="subcellular location">
    <subcellularLocation>
        <location evidence="1">Membrane</location>
        <topology evidence="1">Single-pass membrane protein</topology>
    </subcellularLocation>
</comment>
<dbReference type="Proteomes" id="UP001443914">
    <property type="component" value="Unassembled WGS sequence"/>
</dbReference>
<keyword evidence="5" id="KW-0029">Amino-acid transport</keyword>
<sequence length="101" mass="10844">MWRWNSTTPYLFGGLVIIMGLIALALMILACSYRKIRSSSPDSAVGKFPDDIRTTVDVDLTPKIVVLMAGDDMPTFIAVPTGLISTSSNYVGVCKCGSLVV</sequence>
<evidence type="ECO:0000313" key="10">
    <source>
        <dbReference type="Proteomes" id="UP001443914"/>
    </source>
</evidence>
<dbReference type="PROSITE" id="PS51257">
    <property type="entry name" value="PROKAR_LIPOPROTEIN"/>
    <property type="match status" value="1"/>
</dbReference>
<evidence type="ECO:0000313" key="9">
    <source>
        <dbReference type="EMBL" id="KAK9683048.1"/>
    </source>
</evidence>
<evidence type="ECO:0000256" key="1">
    <source>
        <dbReference type="ARBA" id="ARBA00004167"/>
    </source>
</evidence>
<keyword evidence="7 8" id="KW-0472">Membrane</keyword>
<dbReference type="GO" id="GO:0006865">
    <property type="term" value="P:amino acid transport"/>
    <property type="evidence" value="ECO:0007669"/>
    <property type="project" value="UniProtKB-KW"/>
</dbReference>
<reference evidence="9" key="1">
    <citation type="submission" date="2024-03" db="EMBL/GenBank/DDBJ databases">
        <title>WGS assembly of Saponaria officinalis var. Norfolk2.</title>
        <authorList>
            <person name="Jenkins J."/>
            <person name="Shu S."/>
            <person name="Grimwood J."/>
            <person name="Barry K."/>
            <person name="Goodstein D."/>
            <person name="Schmutz J."/>
            <person name="Leebens-Mack J."/>
            <person name="Osbourn A."/>
        </authorList>
    </citation>
    <scope>NUCLEOTIDE SEQUENCE [LARGE SCALE GENOMIC DNA]</scope>
    <source>
        <strain evidence="9">JIC</strain>
    </source>
</reference>
<comment type="similarity">
    <text evidence="2">Belongs to the GLUTAMINE DUMPER 1 (TC 9.B.60) family.</text>
</comment>